<dbReference type="PROSITE" id="PS51257">
    <property type="entry name" value="PROKAR_LIPOPROTEIN"/>
    <property type="match status" value="1"/>
</dbReference>
<keyword evidence="6" id="KW-1185">Reference proteome</keyword>
<dbReference type="InterPro" id="IPR001314">
    <property type="entry name" value="Peptidase_S1A"/>
</dbReference>
<dbReference type="GO" id="GO:0006508">
    <property type="term" value="P:proteolysis"/>
    <property type="evidence" value="ECO:0007669"/>
    <property type="project" value="InterPro"/>
</dbReference>
<comment type="caution">
    <text evidence="5">The sequence shown here is derived from an EMBL/GenBank/DDBJ whole genome shotgun (WGS) entry which is preliminary data.</text>
</comment>
<dbReference type="InterPro" id="IPR041515">
    <property type="entry name" value="PPAF-2-like_Clip"/>
</dbReference>
<dbReference type="Gene3D" id="2.40.10.10">
    <property type="entry name" value="Trypsin-like serine proteases"/>
    <property type="match status" value="1"/>
</dbReference>
<evidence type="ECO:0000256" key="3">
    <source>
        <dbReference type="SAM" id="SignalP"/>
    </source>
</evidence>
<gene>
    <name evidence="5" type="ORF">PVAND_016540</name>
</gene>
<evidence type="ECO:0000313" key="5">
    <source>
        <dbReference type="EMBL" id="KAG5668604.1"/>
    </source>
</evidence>
<dbReference type="GO" id="GO:0004252">
    <property type="term" value="F:serine-type endopeptidase activity"/>
    <property type="evidence" value="ECO:0007669"/>
    <property type="project" value="InterPro"/>
</dbReference>
<evidence type="ECO:0000313" key="6">
    <source>
        <dbReference type="Proteomes" id="UP001107558"/>
    </source>
</evidence>
<dbReference type="PRINTS" id="PR00722">
    <property type="entry name" value="CHYMOTRYPSIN"/>
</dbReference>
<sequence>MFWEKFVLLFFSFLSGCKCQLIFQDATTTTAFPYVTYPFNPAITTNPCVCVTSGYCNRAGGSLFVPTDGSGLIDIRILNSGTFTSTSSSINTSPASTGISTIIASQSSCQTGLDLCCLTTNYQCGLRFPAVQGASTPVTGQTQYGGTPWFALIMLQSTNAIVGSGVLIDHMHILTVAHKVSNYVSNPSTIKVRLGDWTIGASQPIPAREFTVIRVFVNSLYNSQSLANSIAILRVSPNVPIGLTPTIGAACLSTNQFPPMRCWVAGYGQNTFITGSSQTIQQHVDLPIVDQATCQNLLRATRLGSGFILDTFSFLCAGGQSGRDACTGDGGAPLMCQANAQWYVVGLVAWGIGCGSANIPAVYINVTNYIGWIQSQTVQP</sequence>
<dbReference type="EMBL" id="JADBJN010000004">
    <property type="protein sequence ID" value="KAG5668604.1"/>
    <property type="molecule type" value="Genomic_DNA"/>
</dbReference>
<dbReference type="Pfam" id="PF18322">
    <property type="entry name" value="CLIP_1"/>
    <property type="match status" value="1"/>
</dbReference>
<evidence type="ECO:0000259" key="4">
    <source>
        <dbReference type="PROSITE" id="PS50240"/>
    </source>
</evidence>
<protein>
    <recommendedName>
        <fullName evidence="4">Peptidase S1 domain-containing protein</fullName>
    </recommendedName>
</protein>
<proteinExistence type="inferred from homology"/>
<feature type="domain" description="Peptidase S1" evidence="4">
    <location>
        <begin position="131"/>
        <end position="378"/>
    </location>
</feature>
<dbReference type="SUPFAM" id="SSF50494">
    <property type="entry name" value="Trypsin-like serine proteases"/>
    <property type="match status" value="1"/>
</dbReference>
<dbReference type="PROSITE" id="PS50240">
    <property type="entry name" value="TRYPSIN_DOM"/>
    <property type="match status" value="1"/>
</dbReference>
<dbReference type="FunFam" id="2.40.10.10:FF:000002">
    <property type="entry name" value="Transmembrane protease serine"/>
    <property type="match status" value="1"/>
</dbReference>
<comment type="similarity">
    <text evidence="2">Belongs to the peptidase S1 family. CLIP subfamily.</text>
</comment>
<dbReference type="PANTHER" id="PTHR24258:SF142">
    <property type="entry name" value="PEPTIDASE S1 DOMAIN-CONTAINING PROTEIN"/>
    <property type="match status" value="1"/>
</dbReference>
<dbReference type="Proteomes" id="UP001107558">
    <property type="component" value="Chromosome 4"/>
</dbReference>
<keyword evidence="1" id="KW-1015">Disulfide bond</keyword>
<dbReference type="InterPro" id="IPR043504">
    <property type="entry name" value="Peptidase_S1_PA_chymotrypsin"/>
</dbReference>
<organism evidence="5 6">
    <name type="scientific">Polypedilum vanderplanki</name>
    <name type="common">Sleeping chironomid midge</name>
    <dbReference type="NCBI Taxonomy" id="319348"/>
    <lineage>
        <taxon>Eukaryota</taxon>
        <taxon>Metazoa</taxon>
        <taxon>Ecdysozoa</taxon>
        <taxon>Arthropoda</taxon>
        <taxon>Hexapoda</taxon>
        <taxon>Insecta</taxon>
        <taxon>Pterygota</taxon>
        <taxon>Neoptera</taxon>
        <taxon>Endopterygota</taxon>
        <taxon>Diptera</taxon>
        <taxon>Nematocera</taxon>
        <taxon>Chironomoidea</taxon>
        <taxon>Chironomidae</taxon>
        <taxon>Chironominae</taxon>
        <taxon>Polypedilum</taxon>
        <taxon>Polypedilum</taxon>
    </lineage>
</organism>
<dbReference type="CDD" id="cd00190">
    <property type="entry name" value="Tryp_SPc"/>
    <property type="match status" value="1"/>
</dbReference>
<feature type="signal peptide" evidence="3">
    <location>
        <begin position="1"/>
        <end position="19"/>
    </location>
</feature>
<keyword evidence="3" id="KW-0732">Signal</keyword>
<dbReference type="InterPro" id="IPR009003">
    <property type="entry name" value="Peptidase_S1_PA"/>
</dbReference>
<name>A0A9J6BFE8_POLVA</name>
<feature type="chain" id="PRO_5039899725" description="Peptidase S1 domain-containing protein" evidence="3">
    <location>
        <begin position="20"/>
        <end position="380"/>
    </location>
</feature>
<accession>A0A9J6BFE8</accession>
<dbReference type="PANTHER" id="PTHR24258">
    <property type="entry name" value="SERINE PROTEASE-RELATED"/>
    <property type="match status" value="1"/>
</dbReference>
<evidence type="ECO:0000256" key="2">
    <source>
        <dbReference type="ARBA" id="ARBA00024195"/>
    </source>
</evidence>
<dbReference type="InterPro" id="IPR001254">
    <property type="entry name" value="Trypsin_dom"/>
</dbReference>
<dbReference type="SMART" id="SM00020">
    <property type="entry name" value="Tryp_SPc"/>
    <property type="match status" value="1"/>
</dbReference>
<dbReference type="Pfam" id="PF00089">
    <property type="entry name" value="Trypsin"/>
    <property type="match status" value="1"/>
</dbReference>
<dbReference type="OrthoDB" id="6656697at2759"/>
<dbReference type="AlphaFoldDB" id="A0A9J6BFE8"/>
<reference evidence="5" key="1">
    <citation type="submission" date="2021-03" db="EMBL/GenBank/DDBJ databases">
        <title>Chromosome level genome of the anhydrobiotic midge Polypedilum vanderplanki.</title>
        <authorList>
            <person name="Yoshida Y."/>
            <person name="Kikawada T."/>
            <person name="Gusev O."/>
        </authorList>
    </citation>
    <scope>NUCLEOTIDE SEQUENCE</scope>
    <source>
        <strain evidence="5">NIAS01</strain>
        <tissue evidence="5">Whole body or cell culture</tissue>
    </source>
</reference>
<evidence type="ECO:0000256" key="1">
    <source>
        <dbReference type="ARBA" id="ARBA00023157"/>
    </source>
</evidence>